<accession>A0A831UC67</accession>
<keyword evidence="6" id="KW-0732">Signal</keyword>
<dbReference type="Pfam" id="PF00082">
    <property type="entry name" value="Peptidase_S8"/>
    <property type="match status" value="1"/>
</dbReference>
<protein>
    <recommendedName>
        <fullName evidence="7">Peptidase S8/S53 domain-containing protein</fullName>
    </recommendedName>
</protein>
<proteinExistence type="inferred from homology"/>
<feature type="active site" description="Charge relay system" evidence="5">
    <location>
        <position position="213"/>
    </location>
</feature>
<comment type="similarity">
    <text evidence="1 5">Belongs to the peptidase S8 family.</text>
</comment>
<sequence length="727" mass="77047">MKGILPSCFSMLLLLLAGMTIPAGADIIEATLRKKLDVLEPHDEIPVIIRLAGKTDFGRIKGREKGARRSEIVRALRETAATSSKHLEEALETRRGSKLRQLWIINSIAATLPSGLIQELATVPGVEAVTLDAVIRLPVTTREGTATPEWNIDAINAPELWELGYTGQGVVVANMDSGVDPNHPDLQGRWRGSANSWFDPYGEHPLPYDRTGHGTQTMGLMVGGNSGGTAIGVAPGATWIAAKIYNDEGEASFSAIHESFQWLLDPDGNPATDDAPDVVNISWGIQDANHGCIKEFEPDVQALKAAGILLSFAAGNDGPAPSTSVSPANYPDSIAVGAVDATRTIILSSSRGPSACGGTYPTFAAPGVNVRTTDIYLGIPGAYATVSGTSFASPHVAGAMALLRNAFPDMTVPEMEFFLKKTAIDLGPPGVDDSYGFGLPDVAGAYSAFLQSPKGNVLINGGAATTNTRTVTLTLSAADQQDTVTNMRFSWDNVTWYAWEPFASTRNATIQGGNGINTIHVQFRDASGNVSAVYTDSIFYDKTAPTGSVVINGGAVATRVRPVTLAVNAADADGMVTGMRFSWDNVTWYGWEAYTSTRSAFIQGGDGTKTIFVQFRDNSGNVSPVYSDSILFDTTAPTGSVVINDDAATTGIRPVTLSLRASDTTTAVAAMRFSWDSIVWYGWEPFAASRNATLPGAAPGAYTIRVQFRDVAGNLSPIYADPITYAP</sequence>
<dbReference type="AlphaFoldDB" id="A0A831UC67"/>
<evidence type="ECO:0000256" key="4">
    <source>
        <dbReference type="ARBA" id="ARBA00022825"/>
    </source>
</evidence>
<dbReference type="GO" id="GO:0006508">
    <property type="term" value="P:proteolysis"/>
    <property type="evidence" value="ECO:0007669"/>
    <property type="project" value="UniProtKB-KW"/>
</dbReference>
<dbReference type="InterPro" id="IPR000209">
    <property type="entry name" value="Peptidase_S8/S53_dom"/>
</dbReference>
<feature type="active site" description="Charge relay system" evidence="5">
    <location>
        <position position="390"/>
    </location>
</feature>
<keyword evidence="2 5" id="KW-0645">Protease</keyword>
<evidence type="ECO:0000256" key="6">
    <source>
        <dbReference type="SAM" id="SignalP"/>
    </source>
</evidence>
<dbReference type="Gene3D" id="3.40.50.200">
    <property type="entry name" value="Peptidase S8/S53 domain"/>
    <property type="match status" value="1"/>
</dbReference>
<dbReference type="PANTHER" id="PTHR43806:SF11">
    <property type="entry name" value="CEREVISIN-RELATED"/>
    <property type="match status" value="1"/>
</dbReference>
<evidence type="ECO:0000256" key="1">
    <source>
        <dbReference type="ARBA" id="ARBA00011073"/>
    </source>
</evidence>
<comment type="caution">
    <text evidence="8">The sequence shown here is derived from an EMBL/GenBank/DDBJ whole genome shotgun (WGS) entry which is preliminary data.</text>
</comment>
<dbReference type="PANTHER" id="PTHR43806">
    <property type="entry name" value="PEPTIDASE S8"/>
    <property type="match status" value="1"/>
</dbReference>
<dbReference type="EMBL" id="DSOV01000019">
    <property type="protein sequence ID" value="HEN41812.1"/>
    <property type="molecule type" value="Genomic_DNA"/>
</dbReference>
<evidence type="ECO:0000256" key="5">
    <source>
        <dbReference type="PROSITE-ProRule" id="PRU01240"/>
    </source>
</evidence>
<feature type="signal peptide" evidence="6">
    <location>
        <begin position="1"/>
        <end position="25"/>
    </location>
</feature>
<feature type="chain" id="PRO_5032764761" description="Peptidase S8/S53 domain-containing protein" evidence="6">
    <location>
        <begin position="26"/>
        <end position="727"/>
    </location>
</feature>
<dbReference type="InterPro" id="IPR036852">
    <property type="entry name" value="Peptidase_S8/S53_dom_sf"/>
</dbReference>
<evidence type="ECO:0000259" key="7">
    <source>
        <dbReference type="Pfam" id="PF00082"/>
    </source>
</evidence>
<keyword evidence="3 5" id="KW-0378">Hydrolase</keyword>
<gene>
    <name evidence="8" type="ORF">ENQ87_05450</name>
</gene>
<keyword evidence="4 5" id="KW-0720">Serine protease</keyword>
<reference evidence="8" key="1">
    <citation type="journal article" date="2020" name="mSystems">
        <title>Genome- and Community-Level Interaction Insights into Carbon Utilization and Element Cycling Functions of Hydrothermarchaeota in Hydrothermal Sediment.</title>
        <authorList>
            <person name="Zhou Z."/>
            <person name="Liu Y."/>
            <person name="Xu W."/>
            <person name="Pan J."/>
            <person name="Luo Z.H."/>
            <person name="Li M."/>
        </authorList>
    </citation>
    <scope>NUCLEOTIDE SEQUENCE [LARGE SCALE GENOMIC DNA]</scope>
    <source>
        <strain evidence="8">SpSt-349</strain>
    </source>
</reference>
<organism evidence="8">
    <name type="scientific">Geobacter metallireducens</name>
    <dbReference type="NCBI Taxonomy" id="28232"/>
    <lineage>
        <taxon>Bacteria</taxon>
        <taxon>Pseudomonadati</taxon>
        <taxon>Thermodesulfobacteriota</taxon>
        <taxon>Desulfuromonadia</taxon>
        <taxon>Geobacterales</taxon>
        <taxon>Geobacteraceae</taxon>
        <taxon>Geobacter</taxon>
    </lineage>
</organism>
<feature type="domain" description="Peptidase S8/S53" evidence="7">
    <location>
        <begin position="167"/>
        <end position="438"/>
    </location>
</feature>
<evidence type="ECO:0000256" key="2">
    <source>
        <dbReference type="ARBA" id="ARBA00022670"/>
    </source>
</evidence>
<dbReference type="PROSITE" id="PS51892">
    <property type="entry name" value="SUBTILASE"/>
    <property type="match status" value="1"/>
</dbReference>
<dbReference type="InterPro" id="IPR023828">
    <property type="entry name" value="Peptidase_S8_Ser-AS"/>
</dbReference>
<evidence type="ECO:0000256" key="3">
    <source>
        <dbReference type="ARBA" id="ARBA00022801"/>
    </source>
</evidence>
<dbReference type="InterPro" id="IPR015500">
    <property type="entry name" value="Peptidase_S8_subtilisin-rel"/>
</dbReference>
<feature type="active site" description="Charge relay system" evidence="5">
    <location>
        <position position="176"/>
    </location>
</feature>
<dbReference type="SUPFAM" id="SSF52743">
    <property type="entry name" value="Subtilisin-like"/>
    <property type="match status" value="1"/>
</dbReference>
<dbReference type="InterPro" id="IPR050131">
    <property type="entry name" value="Peptidase_S8_subtilisin-like"/>
</dbReference>
<name>A0A831UC67_GEOME</name>
<dbReference type="GO" id="GO:0004252">
    <property type="term" value="F:serine-type endopeptidase activity"/>
    <property type="evidence" value="ECO:0007669"/>
    <property type="project" value="UniProtKB-UniRule"/>
</dbReference>
<dbReference type="PRINTS" id="PR00723">
    <property type="entry name" value="SUBTILISIN"/>
</dbReference>
<evidence type="ECO:0000313" key="8">
    <source>
        <dbReference type="EMBL" id="HEN41812.1"/>
    </source>
</evidence>
<dbReference type="PROSITE" id="PS00138">
    <property type="entry name" value="SUBTILASE_SER"/>
    <property type="match status" value="1"/>
</dbReference>